<dbReference type="InterPro" id="IPR026906">
    <property type="entry name" value="LRR_5"/>
</dbReference>
<accession>A0A146K6D6</accession>
<protein>
    <submittedName>
        <fullName evidence="1">Leucine rich repeats-containing protein</fullName>
    </submittedName>
</protein>
<dbReference type="PANTHER" id="PTHR45661:SF3">
    <property type="entry name" value="IG-LIKE DOMAIN-CONTAINING PROTEIN"/>
    <property type="match status" value="1"/>
</dbReference>
<feature type="non-terminal residue" evidence="1">
    <location>
        <position position="1"/>
    </location>
</feature>
<dbReference type="SUPFAM" id="SSF52058">
    <property type="entry name" value="L domain-like"/>
    <property type="match status" value="1"/>
</dbReference>
<evidence type="ECO:0000313" key="1">
    <source>
        <dbReference type="EMBL" id="JAP91415.1"/>
    </source>
</evidence>
<name>A0A146K6D6_9EUKA</name>
<feature type="non-terminal residue" evidence="1">
    <location>
        <position position="364"/>
    </location>
</feature>
<dbReference type="Pfam" id="PF13306">
    <property type="entry name" value="LRR_5"/>
    <property type="match status" value="1"/>
</dbReference>
<reference evidence="1" key="1">
    <citation type="submission" date="2015-07" db="EMBL/GenBank/DDBJ databases">
        <title>Adaptation to a free-living lifestyle via gene acquisitions in the diplomonad Trepomonas sp. PC1.</title>
        <authorList>
            <person name="Xu F."/>
            <person name="Jerlstrom-Hultqvist J."/>
            <person name="Kolisko M."/>
            <person name="Simpson A.G.B."/>
            <person name="Roger A.J."/>
            <person name="Svard S.G."/>
            <person name="Andersson J.O."/>
        </authorList>
    </citation>
    <scope>NUCLEOTIDE SEQUENCE</scope>
    <source>
        <strain evidence="1">PC1</strain>
    </source>
</reference>
<organism evidence="1">
    <name type="scientific">Trepomonas sp. PC1</name>
    <dbReference type="NCBI Taxonomy" id="1076344"/>
    <lineage>
        <taxon>Eukaryota</taxon>
        <taxon>Metamonada</taxon>
        <taxon>Diplomonadida</taxon>
        <taxon>Hexamitidae</taxon>
        <taxon>Hexamitinae</taxon>
        <taxon>Trepomonas</taxon>
    </lineage>
</organism>
<dbReference type="AlphaFoldDB" id="A0A146K6D6"/>
<dbReference type="InterPro" id="IPR032675">
    <property type="entry name" value="LRR_dom_sf"/>
</dbReference>
<sequence>LILMSDKHETQYLKNGRLVLPQQVTQISEKGWCNEPVDSIICAISQIYAPGVTVVNANGFQRLRNLQKISLNKCTILKEQALEGSQFVTLEAPLLQIIQKQALQNCHMLREISSPIEQVEQQGLENCHLLQKLFTNKIKLVQLGSFANCFSLVEFTSDMLVQLAPKCFYNCFSLQFVKVKNVKDVPELCFTNCSSLQIFMFAGGKVYQRAFENCPNLTHFAGQVTDVAVDSFMNCGIIKIYGKCDADQIRLKGKCQVEICGLEASVEGHFDYLGGLNKQLVNFKVQEDVKNIVKTPDSLISQNSDSLIEKTKQYVYLSPNVTLAQKIQFLKIYELIRGEDQRLMKQIKKLKEQQKLQDAVHELV</sequence>
<gene>
    <name evidence="1" type="ORF">TPC1_16986</name>
</gene>
<dbReference type="InterPro" id="IPR053139">
    <property type="entry name" value="Surface_bspA-like"/>
</dbReference>
<proteinExistence type="predicted"/>
<dbReference type="EMBL" id="GDID01005191">
    <property type="protein sequence ID" value="JAP91415.1"/>
    <property type="molecule type" value="Transcribed_RNA"/>
</dbReference>
<dbReference type="Gene3D" id="3.80.10.10">
    <property type="entry name" value="Ribonuclease Inhibitor"/>
    <property type="match status" value="1"/>
</dbReference>
<dbReference type="PANTHER" id="PTHR45661">
    <property type="entry name" value="SURFACE ANTIGEN"/>
    <property type="match status" value="1"/>
</dbReference>